<comment type="caution">
    <text evidence="6">The sequence shown here is derived from an EMBL/GenBank/DDBJ whole genome shotgun (WGS) entry which is preliminary data.</text>
</comment>
<dbReference type="Pfam" id="PF01074">
    <property type="entry name" value="Glyco_hydro_38N"/>
    <property type="match status" value="1"/>
</dbReference>
<dbReference type="SUPFAM" id="SSF74650">
    <property type="entry name" value="Galactose mutarotase-like"/>
    <property type="match status" value="1"/>
</dbReference>
<dbReference type="InterPro" id="IPR041147">
    <property type="entry name" value="GH38_C"/>
</dbReference>
<dbReference type="SMART" id="SM00872">
    <property type="entry name" value="Alpha-mann_mid"/>
    <property type="match status" value="1"/>
</dbReference>
<dbReference type="GO" id="GO:0004559">
    <property type="term" value="F:alpha-mannosidase activity"/>
    <property type="evidence" value="ECO:0007669"/>
    <property type="project" value="InterPro"/>
</dbReference>
<dbReference type="InterPro" id="IPR041509">
    <property type="entry name" value="GH38_beta-1"/>
</dbReference>
<evidence type="ECO:0000256" key="4">
    <source>
        <dbReference type="ARBA" id="ARBA00023295"/>
    </source>
</evidence>
<dbReference type="Gene3D" id="2.70.98.30">
    <property type="entry name" value="Golgi alpha-mannosidase II, domain 4"/>
    <property type="match status" value="1"/>
</dbReference>
<organism evidence="6">
    <name type="scientific">Enterococcus faecium</name>
    <name type="common">Streptococcus faecium</name>
    <dbReference type="NCBI Taxonomy" id="1352"/>
    <lineage>
        <taxon>Bacteria</taxon>
        <taxon>Bacillati</taxon>
        <taxon>Bacillota</taxon>
        <taxon>Bacilli</taxon>
        <taxon>Lactobacillales</taxon>
        <taxon>Enterococcaceae</taxon>
        <taxon>Enterococcus</taxon>
    </lineage>
</organism>
<feature type="domain" description="Glycoside hydrolase family 38 central" evidence="5">
    <location>
        <begin position="296"/>
        <end position="369"/>
    </location>
</feature>
<dbReference type="InterPro" id="IPR011013">
    <property type="entry name" value="Gal_mutarotase_sf_dom"/>
</dbReference>
<dbReference type="Pfam" id="PF18438">
    <property type="entry name" value="Glyco_hydro_38"/>
    <property type="match status" value="1"/>
</dbReference>
<evidence type="ECO:0000313" key="6">
    <source>
        <dbReference type="EMBL" id="NEU45540.1"/>
    </source>
</evidence>
<dbReference type="InterPro" id="IPR011682">
    <property type="entry name" value="Glyco_hydro_38_C"/>
</dbReference>
<dbReference type="RefSeq" id="WP_038809734.1">
    <property type="nucleotide sequence ID" value="NZ_CAKMCF010000020.1"/>
</dbReference>
<proteinExistence type="inferred from homology"/>
<comment type="similarity">
    <text evidence="1">Belongs to the glycosyl hydrolase 38 family.</text>
</comment>
<dbReference type="InterPro" id="IPR027291">
    <property type="entry name" value="Glyco_hydro_38_N_sf"/>
</dbReference>
<dbReference type="InterPro" id="IPR037094">
    <property type="entry name" value="Glyco_hydro_38_cen_sf"/>
</dbReference>
<dbReference type="AlphaFoldDB" id="A0A6B3Q5P6"/>
<dbReference type="Pfam" id="PF07748">
    <property type="entry name" value="Glyco_hydro_38C"/>
    <property type="match status" value="1"/>
</dbReference>
<dbReference type="SUPFAM" id="SSF88688">
    <property type="entry name" value="Families 57/38 glycoside transferase middle domain"/>
    <property type="match status" value="1"/>
</dbReference>
<dbReference type="SUPFAM" id="SSF88713">
    <property type="entry name" value="Glycoside hydrolase/deacetylase"/>
    <property type="match status" value="1"/>
</dbReference>
<protein>
    <submittedName>
        <fullName evidence="6">Alpha-mannosidase</fullName>
    </submittedName>
</protein>
<evidence type="ECO:0000256" key="2">
    <source>
        <dbReference type="ARBA" id="ARBA00022723"/>
    </source>
</evidence>
<evidence type="ECO:0000256" key="1">
    <source>
        <dbReference type="ARBA" id="ARBA00009792"/>
    </source>
</evidence>
<dbReference type="InterPro" id="IPR028995">
    <property type="entry name" value="Glyco_hydro_57/38_cen_sf"/>
</dbReference>
<name>A0A6B3Q5P6_ENTFC</name>
<dbReference type="Pfam" id="PF17677">
    <property type="entry name" value="Glyco_hydro38C2"/>
    <property type="match status" value="1"/>
</dbReference>
<dbReference type="PANTHER" id="PTHR46017">
    <property type="entry name" value="ALPHA-MANNOSIDASE 2C1"/>
    <property type="match status" value="1"/>
</dbReference>
<sequence>MKKKVYIISHSHWDREWYMAYEQHHMRLIELIDDLLELFEVDPSFNSFHLDGQTIILDDYLQVRPEKRQAIQQAINEGKLRIGPFYILQDDFLISSESNVRNMLIGMEESRKLGTPVMLGYFPDTFGNMGQTPQLMKQAGISAAAFGRGVKPIGFDNQVLEAENYSSQYSEMWWKGPDQTAIFGLLFANWYSNGNEIPVEKEAALAFWKQKLADAEQYASTNHLLMMNGVDHQPVQKDISKAIHLANELFPDYEFIHSNFTDYLEAVQKDVPEDLGSVEGELTSQETDGWYTLANTASARVYLKQWNTKVQRQLENITEPLATIAYEVSGNYPHDQLDYAWKTLMQNHPHDSICGCSVDSVHREMIPRFEKADEVGKYLAQDSLEQLTAAIDTTGFPKDSFPFVIVNTAGMDKTGEAEITIELERKRFAEGIPEQLYQELENLPKRKYHVETKSGATIPAILSEETVQFGYDLPKDRFRVPYMVKMIKVTLPLENMPAFSWETFALVEGEAKAEEKETMIHQSGRIIENGPLHLTIEKNGTITMEDRKNKRKLNNLHIFEDIGDIGNEYIFKQPFYDQPILSSNKENSEVKVLVDTPEIAKISILQEMEIPVSADERLEKEQQMVVEFRYRKAERSKEKRILQIKTIMTIRKDSKKIDFETTLDNQMKDHRLRVLFPTKLHVEHHEADSIFEVVKRPNHVSKSWENPTNPQHQQAFVNIHDEEYGVTVGNFGLNEYEVTEDGQIAVTLLRSVGELGDWGYFPTPEAQCLGEHRFNYSIELHGPEEKFSTYLHAYAAQIPFSTQQIKHHEGTLISKQQYLTIKSETFAITALKRSKFSDKVVVRGFNMSSHLEKLEITKDNGKTVILNLLEEPTKQAVVPIIQPYEIRTIGFEEENECMAE</sequence>
<dbReference type="GO" id="GO:0009313">
    <property type="term" value="P:oligosaccharide catabolic process"/>
    <property type="evidence" value="ECO:0007669"/>
    <property type="project" value="TreeGrafter"/>
</dbReference>
<dbReference type="CDD" id="cd10814">
    <property type="entry name" value="GH38N_AMII_SpGH38_like"/>
    <property type="match status" value="1"/>
</dbReference>
<dbReference type="GO" id="GO:0006013">
    <property type="term" value="P:mannose metabolic process"/>
    <property type="evidence" value="ECO:0007669"/>
    <property type="project" value="InterPro"/>
</dbReference>
<dbReference type="Pfam" id="PF09261">
    <property type="entry name" value="Alpha-mann_mid"/>
    <property type="match status" value="1"/>
</dbReference>
<dbReference type="InterPro" id="IPR000602">
    <property type="entry name" value="Glyco_hydro_38_N"/>
</dbReference>
<keyword evidence="3" id="KW-0378">Hydrolase</keyword>
<dbReference type="Gene3D" id="3.20.110.10">
    <property type="entry name" value="Glycoside hydrolase 38, N terminal domain"/>
    <property type="match status" value="1"/>
</dbReference>
<accession>A0A6B3Q5P6</accession>
<dbReference type="GO" id="GO:0046872">
    <property type="term" value="F:metal ion binding"/>
    <property type="evidence" value="ECO:0007669"/>
    <property type="project" value="UniProtKB-KW"/>
</dbReference>
<evidence type="ECO:0000256" key="3">
    <source>
        <dbReference type="ARBA" id="ARBA00022801"/>
    </source>
</evidence>
<dbReference type="GO" id="GO:0030246">
    <property type="term" value="F:carbohydrate binding"/>
    <property type="evidence" value="ECO:0007669"/>
    <property type="project" value="InterPro"/>
</dbReference>
<dbReference type="EMBL" id="JAAHCB010000051">
    <property type="protein sequence ID" value="NEU45540.1"/>
    <property type="molecule type" value="Genomic_DNA"/>
</dbReference>
<dbReference type="InterPro" id="IPR011330">
    <property type="entry name" value="Glyco_hydro/deAcase_b/a-brl"/>
</dbReference>
<dbReference type="Gene3D" id="1.20.1270.50">
    <property type="entry name" value="Glycoside hydrolase family 38, central domain"/>
    <property type="match status" value="1"/>
</dbReference>
<dbReference type="Gene3D" id="2.60.40.2210">
    <property type="match status" value="1"/>
</dbReference>
<dbReference type="PANTHER" id="PTHR46017:SF2">
    <property type="entry name" value="MANNOSYLGLYCERATE HYDROLASE"/>
    <property type="match status" value="1"/>
</dbReference>
<keyword evidence="2" id="KW-0479">Metal-binding</keyword>
<evidence type="ECO:0000259" key="5">
    <source>
        <dbReference type="SMART" id="SM00872"/>
    </source>
</evidence>
<dbReference type="Gene3D" id="2.60.40.2220">
    <property type="match status" value="1"/>
</dbReference>
<reference evidence="6" key="1">
    <citation type="submission" date="2020-02" db="EMBL/GenBank/DDBJ databases">
        <title>Draft Genome Sequences of Enterococcus faecium isolates derived from selected traditional Montenegrin brine cheese.</title>
        <authorList>
            <person name="Ruppitsch W."/>
            <person name="Nisic A."/>
            <person name="Allerberger F."/>
            <person name="Martinovic A."/>
        </authorList>
    </citation>
    <scope>NUCLEOTIDE SEQUENCE</scope>
    <source>
        <strain evidence="6">INF29</strain>
    </source>
</reference>
<keyword evidence="4" id="KW-0326">Glycosidase</keyword>
<dbReference type="InterPro" id="IPR015341">
    <property type="entry name" value="Glyco_hydro_38_cen"/>
</dbReference>
<gene>
    <name evidence="6" type="ORF">G3385_06740</name>
</gene>